<feature type="transmembrane region" description="Helical" evidence="8">
    <location>
        <begin position="262"/>
        <end position="289"/>
    </location>
</feature>
<dbReference type="PANTHER" id="PTHR31064:SF38">
    <property type="entry name" value="CATION TRANSPORTER HKT1_4-RELATED"/>
    <property type="match status" value="1"/>
</dbReference>
<accession>A0A7J6H6I3</accession>
<name>A0A7J6H6I3_CANSA</name>
<dbReference type="InterPro" id="IPR051143">
    <property type="entry name" value="TrkH_K-transport"/>
</dbReference>
<feature type="transmembrane region" description="Helical" evidence="8">
    <location>
        <begin position="376"/>
        <end position="396"/>
    </location>
</feature>
<dbReference type="GO" id="GO:0008324">
    <property type="term" value="F:monoatomic cation transmembrane transporter activity"/>
    <property type="evidence" value="ECO:0007669"/>
    <property type="project" value="InterPro"/>
</dbReference>
<gene>
    <name evidence="9" type="ORF">F8388_005686</name>
    <name evidence="10" type="ORF">G4B88_009876</name>
</gene>
<feature type="transmembrane region" description="Helical" evidence="8">
    <location>
        <begin position="438"/>
        <end position="456"/>
    </location>
</feature>
<keyword evidence="5 8" id="KW-1133">Transmembrane helix</keyword>
<comment type="similarity">
    <text evidence="2">Belongs to the TrkH potassium transport family. HKT (TC 2.A.38.3) subfamily.</text>
</comment>
<dbReference type="Proteomes" id="UP000583929">
    <property type="component" value="Unassembled WGS sequence"/>
</dbReference>
<evidence type="ECO:0000313" key="10">
    <source>
        <dbReference type="EMBL" id="KAF4394626.1"/>
    </source>
</evidence>
<evidence type="ECO:0000256" key="4">
    <source>
        <dbReference type="ARBA" id="ARBA00022692"/>
    </source>
</evidence>
<feature type="transmembrane region" description="Helical" evidence="8">
    <location>
        <begin position="233"/>
        <end position="250"/>
    </location>
</feature>
<dbReference type="GO" id="GO:0005886">
    <property type="term" value="C:plasma membrane"/>
    <property type="evidence" value="ECO:0007669"/>
    <property type="project" value="TreeGrafter"/>
</dbReference>
<comment type="caution">
    <text evidence="9">The sequence shown here is derived from an EMBL/GenBank/DDBJ whole genome shotgun (WGS) entry which is preliminary data.</text>
</comment>
<evidence type="ECO:0000256" key="1">
    <source>
        <dbReference type="ARBA" id="ARBA00004141"/>
    </source>
</evidence>
<reference evidence="11 12" key="1">
    <citation type="journal article" date="2020" name="bioRxiv">
        <title>Sequence and annotation of 42 cannabis genomes reveals extensive copy number variation in cannabinoid synthesis and pathogen resistance genes.</title>
        <authorList>
            <person name="Mckernan K.J."/>
            <person name="Helbert Y."/>
            <person name="Kane L.T."/>
            <person name="Ebling H."/>
            <person name="Zhang L."/>
            <person name="Liu B."/>
            <person name="Eaton Z."/>
            <person name="Mclaughlin S."/>
            <person name="Kingan S."/>
            <person name="Baybayan P."/>
            <person name="Concepcion G."/>
            <person name="Jordan M."/>
            <person name="Riva A."/>
            <person name="Barbazuk W."/>
            <person name="Harkins T."/>
        </authorList>
    </citation>
    <scope>NUCLEOTIDE SEQUENCE [LARGE SCALE GENOMIC DNA]</scope>
    <source>
        <strain evidence="11 12">cv. Jamaican Lion 4</strain>
        <strain evidence="10">Father</strain>
        <strain evidence="9">Mother</strain>
        <tissue evidence="9">Leaf</tissue>
    </source>
</reference>
<dbReference type="EMBL" id="JAATIQ010000044">
    <property type="protein sequence ID" value="KAF4394626.1"/>
    <property type="molecule type" value="Genomic_DNA"/>
</dbReference>
<dbReference type="InterPro" id="IPR003445">
    <property type="entry name" value="Cat_transpt"/>
</dbReference>
<evidence type="ECO:0000313" key="12">
    <source>
        <dbReference type="Proteomes" id="UP000583929"/>
    </source>
</evidence>
<keyword evidence="12" id="KW-1185">Reference proteome</keyword>
<dbReference type="AlphaFoldDB" id="A0A7J6H6I3"/>
<comment type="subcellular location">
    <subcellularLocation>
        <location evidence="1">Membrane</location>
        <topology evidence="1">Multi-pass membrane protein</topology>
    </subcellularLocation>
</comment>
<protein>
    <submittedName>
        <fullName evidence="9">Uncharacterized protein</fullName>
    </submittedName>
</protein>
<keyword evidence="4 8" id="KW-0812">Transmembrane</keyword>
<organism evidence="9 11">
    <name type="scientific">Cannabis sativa</name>
    <name type="common">Hemp</name>
    <name type="synonym">Marijuana</name>
    <dbReference type="NCBI Taxonomy" id="3483"/>
    <lineage>
        <taxon>Eukaryota</taxon>
        <taxon>Viridiplantae</taxon>
        <taxon>Streptophyta</taxon>
        <taxon>Embryophyta</taxon>
        <taxon>Tracheophyta</taxon>
        <taxon>Spermatophyta</taxon>
        <taxon>Magnoliopsida</taxon>
        <taxon>eudicotyledons</taxon>
        <taxon>Gunneridae</taxon>
        <taxon>Pentapetalae</taxon>
        <taxon>rosids</taxon>
        <taxon>fabids</taxon>
        <taxon>Rosales</taxon>
        <taxon>Cannabaceae</taxon>
        <taxon>Cannabis</taxon>
    </lineage>
</organism>
<sequence>MNSFGCLLENLKFLVFSPFHKLAHLKNLICYLFVFYYRCFRLKLNPFIVQVLYFLIVSFFGYLVLASLKPRTDHSFTPRKLDMFFTSVSAMTVSSISTVEMEVFSNTQLIILTILMFVGGEVFTSLLELYIKQFMLKKNQYKVASCDHIISPSNPNHESSTHQLELDIVLPQTQTINDLSCLKYKSLKYLGFVLVGYLLVIHFFGATMVFIYMSIISSAKNVLKNKGLNTLNFSIFTTVSTFANCGFVPTNENMMIFSKNSGLLLILAPQVLLGNTFFPSCIRFSIWVLGKLKVGKEKSEYLLRNNGDNIGNLHFLLPGLHCWLVIPTVLGFIFIQFVLFSSLEWNSESLGGMNGYQKIISSLFQSVNTRYTGETIVDVSIISPAILVLFLFMMYIPPYTSFLPLNGCEEDNEEYCLNSGVELRKSKGRRSNKAIENYILSQLSYLLISIILVCIAERRNIKEDPLNFSEDGAIKAK</sequence>
<keyword evidence="7 8" id="KW-0472">Membrane</keyword>
<evidence type="ECO:0000313" key="9">
    <source>
        <dbReference type="EMBL" id="KAF4390873.1"/>
    </source>
</evidence>
<feature type="transmembrane region" description="Helical" evidence="8">
    <location>
        <begin position="315"/>
        <end position="340"/>
    </location>
</feature>
<dbReference type="EMBL" id="JAATIP010000027">
    <property type="protein sequence ID" value="KAF4390873.1"/>
    <property type="molecule type" value="Genomic_DNA"/>
</dbReference>
<evidence type="ECO:0000256" key="6">
    <source>
        <dbReference type="ARBA" id="ARBA00023065"/>
    </source>
</evidence>
<feature type="transmembrane region" description="Helical" evidence="8">
    <location>
        <begin position="47"/>
        <end position="68"/>
    </location>
</feature>
<evidence type="ECO:0000256" key="5">
    <source>
        <dbReference type="ARBA" id="ARBA00022989"/>
    </source>
</evidence>
<evidence type="ECO:0000256" key="8">
    <source>
        <dbReference type="SAM" id="Phobius"/>
    </source>
</evidence>
<evidence type="ECO:0000256" key="3">
    <source>
        <dbReference type="ARBA" id="ARBA00022448"/>
    </source>
</evidence>
<keyword evidence="6" id="KW-0406">Ion transport</keyword>
<dbReference type="Pfam" id="PF02386">
    <property type="entry name" value="TrkH"/>
    <property type="match status" value="1"/>
</dbReference>
<feature type="transmembrane region" description="Helical" evidence="8">
    <location>
        <begin position="189"/>
        <end position="213"/>
    </location>
</feature>
<dbReference type="GO" id="GO:0030001">
    <property type="term" value="P:metal ion transport"/>
    <property type="evidence" value="ECO:0007669"/>
    <property type="project" value="UniProtKB-ARBA"/>
</dbReference>
<proteinExistence type="inferred from homology"/>
<evidence type="ECO:0000256" key="7">
    <source>
        <dbReference type="ARBA" id="ARBA00023136"/>
    </source>
</evidence>
<feature type="transmembrane region" description="Helical" evidence="8">
    <location>
        <begin position="109"/>
        <end position="131"/>
    </location>
</feature>
<dbReference type="PANTHER" id="PTHR31064">
    <property type="entry name" value="POTASSIUM TRANSPORT PROTEIN DDB_G0292412-RELATED"/>
    <property type="match status" value="1"/>
</dbReference>
<dbReference type="Proteomes" id="UP000525078">
    <property type="component" value="Unassembled WGS sequence"/>
</dbReference>
<keyword evidence="3" id="KW-0813">Transport</keyword>
<evidence type="ECO:0000256" key="2">
    <source>
        <dbReference type="ARBA" id="ARBA00010864"/>
    </source>
</evidence>
<evidence type="ECO:0000313" key="11">
    <source>
        <dbReference type="Proteomes" id="UP000525078"/>
    </source>
</evidence>